<dbReference type="Gene3D" id="3.40.50.150">
    <property type="entry name" value="Vaccinia Virus protein VP39"/>
    <property type="match status" value="1"/>
</dbReference>
<comment type="caution">
    <text evidence="5">The sequence shown here is derived from an EMBL/GenBank/DDBJ whole genome shotgun (WGS) entry which is preliminary data.</text>
</comment>
<dbReference type="AlphaFoldDB" id="A0A4Y3ULN5"/>
<keyword evidence="3 5" id="KW-0808">Transferase</keyword>
<dbReference type="CDD" id="cd02440">
    <property type="entry name" value="AdoMet_MTases"/>
    <property type="match status" value="1"/>
</dbReference>
<dbReference type="Proteomes" id="UP000319804">
    <property type="component" value="Unassembled WGS sequence"/>
</dbReference>
<sequence length="257" mass="27226">MATRDEMANSFGAEAAAYEEGRPGYPAEAVAWLLEPAGAHPRVVDIGAGTGKLTRVVAEITAEHGTDVIAVEPDAAMLDALRNALPGIQTLVGTAEHLALPDESADAAVLGQAWHWVDPVAASAEIGRVLRPGGVLGLVWNIRDESVPWVARLTEITKGSHAEQLLADGGPEVAAPFGELASRTWHWARPITRAALMAMVHSRSYVITATPEERARIDRELEVLFDDIGATGDATVSLPYVTYAFRAVKPEAGGAAR</sequence>
<protein>
    <submittedName>
        <fullName evidence="5">Methyltransferase family protein</fullName>
    </submittedName>
</protein>
<organism evidence="5 6">
    <name type="scientific">Microbacterium lacticum</name>
    <dbReference type="NCBI Taxonomy" id="33885"/>
    <lineage>
        <taxon>Bacteria</taxon>
        <taxon>Bacillati</taxon>
        <taxon>Actinomycetota</taxon>
        <taxon>Actinomycetes</taxon>
        <taxon>Micrococcales</taxon>
        <taxon>Microbacteriaceae</taxon>
        <taxon>Microbacterium</taxon>
    </lineage>
</organism>
<dbReference type="RefSeq" id="WP_141379638.1">
    <property type="nucleotide sequence ID" value="NZ_BJNA01000007.1"/>
</dbReference>
<dbReference type="OrthoDB" id="9797252at2"/>
<proteinExistence type="inferred from homology"/>
<evidence type="ECO:0000256" key="3">
    <source>
        <dbReference type="ARBA" id="ARBA00022679"/>
    </source>
</evidence>
<dbReference type="SUPFAM" id="SSF53335">
    <property type="entry name" value="S-adenosyl-L-methionine-dependent methyltransferases"/>
    <property type="match status" value="1"/>
</dbReference>
<dbReference type="InterPro" id="IPR013216">
    <property type="entry name" value="Methyltransf_11"/>
</dbReference>
<gene>
    <name evidence="5" type="ORF">FHX68_1020</name>
</gene>
<accession>A0A4Y3ULN5</accession>
<evidence type="ECO:0000256" key="1">
    <source>
        <dbReference type="ARBA" id="ARBA00008361"/>
    </source>
</evidence>
<dbReference type="EMBL" id="VFPS01000001">
    <property type="protein sequence ID" value="TQN00893.1"/>
    <property type="molecule type" value="Genomic_DNA"/>
</dbReference>
<evidence type="ECO:0000259" key="4">
    <source>
        <dbReference type="Pfam" id="PF08241"/>
    </source>
</evidence>
<dbReference type="GO" id="GO:0032259">
    <property type="term" value="P:methylation"/>
    <property type="evidence" value="ECO:0007669"/>
    <property type="project" value="UniProtKB-KW"/>
</dbReference>
<name>A0A4Y3ULN5_9MICO</name>
<feature type="domain" description="Methyltransferase type 11" evidence="4">
    <location>
        <begin position="44"/>
        <end position="136"/>
    </location>
</feature>
<evidence type="ECO:0000313" key="5">
    <source>
        <dbReference type="EMBL" id="TQN00893.1"/>
    </source>
</evidence>
<dbReference type="InterPro" id="IPR051052">
    <property type="entry name" value="Diverse_substrate_MTase"/>
</dbReference>
<comment type="similarity">
    <text evidence="1">Belongs to the methyltransferase superfamily.</text>
</comment>
<dbReference type="GO" id="GO:0008757">
    <property type="term" value="F:S-adenosylmethionine-dependent methyltransferase activity"/>
    <property type="evidence" value="ECO:0007669"/>
    <property type="project" value="InterPro"/>
</dbReference>
<dbReference type="PANTHER" id="PTHR44942">
    <property type="entry name" value="METHYLTRANSF_11 DOMAIN-CONTAINING PROTEIN"/>
    <property type="match status" value="1"/>
</dbReference>
<dbReference type="PANTHER" id="PTHR44942:SF4">
    <property type="entry name" value="METHYLTRANSFERASE TYPE 11 DOMAIN-CONTAINING PROTEIN"/>
    <property type="match status" value="1"/>
</dbReference>
<evidence type="ECO:0000256" key="2">
    <source>
        <dbReference type="ARBA" id="ARBA00022603"/>
    </source>
</evidence>
<dbReference type="Pfam" id="PF08241">
    <property type="entry name" value="Methyltransf_11"/>
    <property type="match status" value="1"/>
</dbReference>
<reference evidence="5 6" key="1">
    <citation type="submission" date="2019-06" db="EMBL/GenBank/DDBJ databases">
        <title>Sequencing the genomes of 1000 actinobacteria strains.</title>
        <authorList>
            <person name="Klenk H.-P."/>
        </authorList>
    </citation>
    <scope>NUCLEOTIDE SEQUENCE [LARGE SCALE GENOMIC DNA]</scope>
    <source>
        <strain evidence="5 6">DSM 20427</strain>
    </source>
</reference>
<keyword evidence="6" id="KW-1185">Reference proteome</keyword>
<evidence type="ECO:0000313" key="6">
    <source>
        <dbReference type="Proteomes" id="UP000319804"/>
    </source>
</evidence>
<dbReference type="InterPro" id="IPR029063">
    <property type="entry name" value="SAM-dependent_MTases_sf"/>
</dbReference>
<keyword evidence="2 5" id="KW-0489">Methyltransferase</keyword>